<reference evidence="4 5" key="1">
    <citation type="journal article" date="2024" name="IMA Fungus">
        <title>IMA Genome - F19 : A genome assembly and annotation guide to empower mycologists, including annotated draft genome sequences of Ceratocystis pirilliformis, Diaporthe australafricana, Fusarium ophioides, Paecilomyces lecythidis, and Sporothrix stenoceras.</title>
        <authorList>
            <person name="Aylward J."/>
            <person name="Wilson A.M."/>
            <person name="Visagie C.M."/>
            <person name="Spraker J."/>
            <person name="Barnes I."/>
            <person name="Buitendag C."/>
            <person name="Ceriani C."/>
            <person name="Del Mar Angel L."/>
            <person name="du Plessis D."/>
            <person name="Fuchs T."/>
            <person name="Gasser K."/>
            <person name="Kramer D."/>
            <person name="Li W."/>
            <person name="Munsamy K."/>
            <person name="Piso A."/>
            <person name="Price J.L."/>
            <person name="Sonnekus B."/>
            <person name="Thomas C."/>
            <person name="van der Nest A."/>
            <person name="van Dijk A."/>
            <person name="van Heerden A."/>
            <person name="van Vuuren N."/>
            <person name="Yilmaz N."/>
            <person name="Duong T.A."/>
            <person name="van der Merwe N.A."/>
            <person name="Wingfield M.J."/>
            <person name="Wingfield B.D."/>
        </authorList>
    </citation>
    <scope>NUCLEOTIDE SEQUENCE [LARGE SCALE GENOMIC DNA]</scope>
    <source>
        <strain evidence="4 5">CMW 18300</strain>
    </source>
</reference>
<name>A0ABR3XTE1_9PEZI</name>
<evidence type="ECO:0000256" key="2">
    <source>
        <dbReference type="SAM" id="Phobius"/>
    </source>
</evidence>
<evidence type="ECO:0000313" key="4">
    <source>
        <dbReference type="EMBL" id="KAL1879265.1"/>
    </source>
</evidence>
<sequence length="403" mass="43233">MLTRHKLLAAASVLLGAAAAAPPLVTPVLEARAPAATDPWVSVDTSGAPVTVTPVVTVVDGATTTIDAAPNDLTATVVTRTDYAELTTSTGTAPAEPTATNKDGTGSFLVCSNSDGANAPFCQPSQNSSLYPGTTYYVTWDTSVFNSTNTTVILEGSYINATTGEIASQAFSSDKITAGWSYYAWAVDSKLLQGKSGVNITLFLNALDAADQNTTAKSYTGPTVLVTKKPTYHQAPPKMPTGAALYIGLPTVLGFCVLMIFGVCLWNRKARKIALGNIMSRSRHGYGIAKGRARRLGRRDKGPARVRVRLDELPEDQHYRDEPQQQQYAARRGDDDGWGQQHVYHQHQPNNNDFLGHARRDSDALGSLAGTPTSGHFPAMQPPPQQGGNAFRDELDRQQRERS</sequence>
<proteinExistence type="predicted"/>
<gene>
    <name evidence="4" type="ORF">Daus18300_001844</name>
</gene>
<protein>
    <submittedName>
        <fullName evidence="4">Uncharacterized protein</fullName>
    </submittedName>
</protein>
<keyword evidence="2" id="KW-1133">Transmembrane helix</keyword>
<feature type="compositionally biased region" description="Basic and acidic residues" evidence="1">
    <location>
        <begin position="314"/>
        <end position="323"/>
    </location>
</feature>
<keyword evidence="3" id="KW-0732">Signal</keyword>
<keyword evidence="5" id="KW-1185">Reference proteome</keyword>
<dbReference type="PROSITE" id="PS51318">
    <property type="entry name" value="TAT"/>
    <property type="match status" value="1"/>
</dbReference>
<dbReference type="InterPro" id="IPR028000">
    <property type="entry name" value="Pma1"/>
</dbReference>
<feature type="region of interest" description="Disordered" evidence="1">
    <location>
        <begin position="314"/>
        <end position="403"/>
    </location>
</feature>
<organism evidence="4 5">
    <name type="scientific">Diaporthe australafricana</name>
    <dbReference type="NCBI Taxonomy" id="127596"/>
    <lineage>
        <taxon>Eukaryota</taxon>
        <taxon>Fungi</taxon>
        <taxon>Dikarya</taxon>
        <taxon>Ascomycota</taxon>
        <taxon>Pezizomycotina</taxon>
        <taxon>Sordariomycetes</taxon>
        <taxon>Sordariomycetidae</taxon>
        <taxon>Diaporthales</taxon>
        <taxon>Diaporthaceae</taxon>
        <taxon>Diaporthe</taxon>
    </lineage>
</organism>
<keyword evidence="2" id="KW-0472">Membrane</keyword>
<evidence type="ECO:0000313" key="5">
    <source>
        <dbReference type="Proteomes" id="UP001583177"/>
    </source>
</evidence>
<evidence type="ECO:0000256" key="3">
    <source>
        <dbReference type="SAM" id="SignalP"/>
    </source>
</evidence>
<feature type="transmembrane region" description="Helical" evidence="2">
    <location>
        <begin position="243"/>
        <end position="266"/>
    </location>
</feature>
<accession>A0ABR3XTE1</accession>
<dbReference type="EMBL" id="JAWRVE010000010">
    <property type="protein sequence ID" value="KAL1879265.1"/>
    <property type="molecule type" value="Genomic_DNA"/>
</dbReference>
<dbReference type="Proteomes" id="UP001583177">
    <property type="component" value="Unassembled WGS sequence"/>
</dbReference>
<feature type="compositionally biased region" description="Basic and acidic residues" evidence="1">
    <location>
        <begin position="391"/>
        <end position="403"/>
    </location>
</feature>
<feature type="signal peptide" evidence="3">
    <location>
        <begin position="1"/>
        <end position="20"/>
    </location>
</feature>
<keyword evidence="2" id="KW-0812">Transmembrane</keyword>
<feature type="chain" id="PRO_5047168802" evidence="3">
    <location>
        <begin position="21"/>
        <end position="403"/>
    </location>
</feature>
<dbReference type="Pfam" id="PF14610">
    <property type="entry name" value="Psg1"/>
    <property type="match status" value="1"/>
</dbReference>
<dbReference type="InterPro" id="IPR006311">
    <property type="entry name" value="TAT_signal"/>
</dbReference>
<comment type="caution">
    <text evidence="4">The sequence shown here is derived from an EMBL/GenBank/DDBJ whole genome shotgun (WGS) entry which is preliminary data.</text>
</comment>
<evidence type="ECO:0000256" key="1">
    <source>
        <dbReference type="SAM" id="MobiDB-lite"/>
    </source>
</evidence>